<evidence type="ECO:0000256" key="5">
    <source>
        <dbReference type="ARBA" id="ARBA00022955"/>
    </source>
</evidence>
<feature type="transmembrane region" description="Helical" evidence="13">
    <location>
        <begin position="12"/>
        <end position="30"/>
    </location>
</feature>
<dbReference type="RefSeq" id="XP_056507422.1">
    <property type="nucleotide sequence ID" value="XM_056659129.1"/>
</dbReference>
<dbReference type="Gene3D" id="1.20.120.1630">
    <property type="match status" value="1"/>
</dbReference>
<evidence type="ECO:0000256" key="7">
    <source>
        <dbReference type="ARBA" id="ARBA00023002"/>
    </source>
</evidence>
<keyword evidence="5 13" id="KW-0752">Steroid biosynthesis</keyword>
<evidence type="ECO:0000256" key="6">
    <source>
        <dbReference type="ARBA" id="ARBA00022989"/>
    </source>
</evidence>
<evidence type="ECO:0000313" key="15">
    <source>
        <dbReference type="Proteomes" id="UP001141434"/>
    </source>
</evidence>
<dbReference type="PANTHER" id="PTHR21257">
    <property type="entry name" value="DELTA(14)-STEROL REDUCTASE"/>
    <property type="match status" value="1"/>
</dbReference>
<proteinExistence type="inferred from homology"/>
<organism evidence="14 15">
    <name type="scientific">Penicillium alfredii</name>
    <dbReference type="NCBI Taxonomy" id="1506179"/>
    <lineage>
        <taxon>Eukaryota</taxon>
        <taxon>Fungi</taxon>
        <taxon>Dikarya</taxon>
        <taxon>Ascomycota</taxon>
        <taxon>Pezizomycotina</taxon>
        <taxon>Eurotiomycetes</taxon>
        <taxon>Eurotiomycetidae</taxon>
        <taxon>Eurotiales</taxon>
        <taxon>Aspergillaceae</taxon>
        <taxon>Penicillium</taxon>
    </lineage>
</organism>
<dbReference type="GO" id="GO:0005789">
    <property type="term" value="C:endoplasmic reticulum membrane"/>
    <property type="evidence" value="ECO:0007669"/>
    <property type="project" value="TreeGrafter"/>
</dbReference>
<accession>A0A9W9ELP9</accession>
<dbReference type="GO" id="GO:0050613">
    <property type="term" value="F:Delta14-sterol reductase activity"/>
    <property type="evidence" value="ECO:0007669"/>
    <property type="project" value="TreeGrafter"/>
</dbReference>
<keyword evidence="11 13" id="KW-1207">Sterol metabolism</keyword>
<evidence type="ECO:0000256" key="10">
    <source>
        <dbReference type="ARBA" id="ARBA00023136"/>
    </source>
</evidence>
<evidence type="ECO:0000256" key="12">
    <source>
        <dbReference type="ARBA" id="ARBA00023221"/>
    </source>
</evidence>
<dbReference type="PROSITE" id="PS01018">
    <property type="entry name" value="STEROL_REDUCT_2"/>
    <property type="match status" value="1"/>
</dbReference>
<evidence type="ECO:0000256" key="11">
    <source>
        <dbReference type="ARBA" id="ARBA00023166"/>
    </source>
</evidence>
<comment type="caution">
    <text evidence="14">The sequence shown here is derived from an EMBL/GenBank/DDBJ whole genome shotgun (WGS) entry which is preliminary data.</text>
</comment>
<dbReference type="InterPro" id="IPR001171">
    <property type="entry name" value="ERG24_DHCR-like"/>
</dbReference>
<dbReference type="EMBL" id="JAPMSZ010000011">
    <property type="protein sequence ID" value="KAJ5084025.1"/>
    <property type="molecule type" value="Genomic_DNA"/>
</dbReference>
<dbReference type="GeneID" id="81398298"/>
<dbReference type="GO" id="GO:0006696">
    <property type="term" value="P:ergosterol biosynthetic process"/>
    <property type="evidence" value="ECO:0007669"/>
    <property type="project" value="TreeGrafter"/>
</dbReference>
<evidence type="ECO:0000256" key="3">
    <source>
        <dbReference type="ARBA" id="ARBA00022516"/>
    </source>
</evidence>
<feature type="transmembrane region" description="Helical" evidence="13">
    <location>
        <begin position="312"/>
        <end position="331"/>
    </location>
</feature>
<evidence type="ECO:0000256" key="13">
    <source>
        <dbReference type="RuleBase" id="RU369120"/>
    </source>
</evidence>
<dbReference type="OrthoDB" id="10262235at2759"/>
<feature type="transmembrane region" description="Helical" evidence="13">
    <location>
        <begin position="113"/>
        <end position="134"/>
    </location>
</feature>
<evidence type="ECO:0000256" key="1">
    <source>
        <dbReference type="ARBA" id="ARBA00004141"/>
    </source>
</evidence>
<evidence type="ECO:0000256" key="4">
    <source>
        <dbReference type="ARBA" id="ARBA00022692"/>
    </source>
</evidence>
<protein>
    <recommendedName>
        <fullName evidence="13">Delta(14)-sterol reductase</fullName>
    </recommendedName>
    <alternativeName>
        <fullName evidence="13">C-14 sterol reductase</fullName>
    </alternativeName>
    <alternativeName>
        <fullName evidence="13">Sterol C14-reductase</fullName>
    </alternativeName>
</protein>
<evidence type="ECO:0000256" key="9">
    <source>
        <dbReference type="ARBA" id="ARBA00023098"/>
    </source>
</evidence>
<name>A0A9W9ELP9_9EURO</name>
<keyword evidence="6 13" id="KW-1133">Transmembrane helix</keyword>
<comment type="similarity">
    <text evidence="2 13">Belongs to the ERG4/ERG24 family.</text>
</comment>
<keyword evidence="4 13" id="KW-0812">Transmembrane</keyword>
<sequence length="479" mass="53695">MSTKPGYHIEGPPGTFLLATCLPLLLYFLFFTCNDKSGCPAPALLELRTISLETLKAQIPWPENGLKGLASWEATSWVLAYYFLNLLLHRILPAQEVLGTKLRESGRPLKYRFNAFSTTLAQLIPCVIGTYHYGAGFPLWTYIDRNYLQILTANILLAYAISISLYIRSFSIKPGNSELRELARGGCTGNLIYDWWMGRELNPRITLPLLGEVDIKAALMMRPGLTGWLFLDLAFVAKQYRLHGYISDSIVFVAAVQAYYVLEGQFAEPGIVGMIDIATDGLGFMLTFGDIAWVPFLYSTQCRYLAVYPVHLGWTGTILVGVVFAVGLYIFRASNSQRNTFRTSPQHHSVVDLPYLQTRRGTRLLTGGWWGLARHINYFGDWLQAVPFSLPTGWAGYVILAADSAAASDAVVQMGDGRVVVQGAARGWGVGYTYLYAVYFAALLLHRERRDCEACSEKYGEDWEKYKKAVPWRIFPGVY</sequence>
<keyword evidence="9 13" id="KW-0443">Lipid metabolism</keyword>
<dbReference type="AlphaFoldDB" id="A0A9W9ELP9"/>
<dbReference type="Proteomes" id="UP001141434">
    <property type="component" value="Unassembled WGS sequence"/>
</dbReference>
<dbReference type="InterPro" id="IPR018083">
    <property type="entry name" value="Sterol_reductase_CS"/>
</dbReference>
<keyword evidence="3 13" id="KW-0444">Lipid biosynthesis</keyword>
<keyword evidence="7 13" id="KW-0560">Oxidoreductase</keyword>
<reference evidence="14" key="2">
    <citation type="journal article" date="2023" name="IMA Fungus">
        <title>Comparative genomic study of the Penicillium genus elucidates a diverse pangenome and 15 lateral gene transfer events.</title>
        <authorList>
            <person name="Petersen C."/>
            <person name="Sorensen T."/>
            <person name="Nielsen M.R."/>
            <person name="Sondergaard T.E."/>
            <person name="Sorensen J.L."/>
            <person name="Fitzpatrick D.A."/>
            <person name="Frisvad J.C."/>
            <person name="Nielsen K.L."/>
        </authorList>
    </citation>
    <scope>NUCLEOTIDE SEQUENCE</scope>
    <source>
        <strain evidence="14">IBT 34128</strain>
    </source>
</reference>
<feature type="transmembrane region" description="Helical" evidence="13">
    <location>
        <begin position="242"/>
        <end position="262"/>
    </location>
</feature>
<feature type="transmembrane region" description="Helical" evidence="13">
    <location>
        <begin position="146"/>
        <end position="167"/>
    </location>
</feature>
<comment type="caution">
    <text evidence="13">Lacks conserved residue(s) required for the propagation of feature annotation.</text>
</comment>
<keyword evidence="12 13" id="KW-0753">Steroid metabolism</keyword>
<dbReference type="PROSITE" id="PS01017">
    <property type="entry name" value="STEROL_REDUCT_1"/>
    <property type="match status" value="1"/>
</dbReference>
<evidence type="ECO:0000256" key="2">
    <source>
        <dbReference type="ARBA" id="ARBA00005402"/>
    </source>
</evidence>
<dbReference type="PANTHER" id="PTHR21257:SF52">
    <property type="entry name" value="DELTA(14)-STEROL REDUCTASE TM7SF2"/>
    <property type="match status" value="1"/>
</dbReference>
<evidence type="ECO:0000313" key="14">
    <source>
        <dbReference type="EMBL" id="KAJ5084025.1"/>
    </source>
</evidence>
<comment type="subcellular location">
    <subcellularLocation>
        <location evidence="1">Membrane</location>
        <topology evidence="1">Multi-pass membrane protein</topology>
    </subcellularLocation>
</comment>
<keyword evidence="15" id="KW-1185">Reference proteome</keyword>
<dbReference type="Pfam" id="PF01222">
    <property type="entry name" value="ERG4_ERG24"/>
    <property type="match status" value="1"/>
</dbReference>
<feature type="transmembrane region" description="Helical" evidence="13">
    <location>
        <begin position="282"/>
        <end position="300"/>
    </location>
</feature>
<reference evidence="14" key="1">
    <citation type="submission" date="2022-11" db="EMBL/GenBank/DDBJ databases">
        <authorList>
            <person name="Petersen C."/>
        </authorList>
    </citation>
    <scope>NUCLEOTIDE SEQUENCE</scope>
    <source>
        <strain evidence="14">IBT 34128</strain>
    </source>
</reference>
<keyword evidence="8 13" id="KW-0756">Sterol biosynthesis</keyword>
<evidence type="ECO:0000256" key="8">
    <source>
        <dbReference type="ARBA" id="ARBA00023011"/>
    </source>
</evidence>
<keyword evidence="10 13" id="KW-0472">Membrane</keyword>
<gene>
    <name evidence="14" type="ORF">NUU61_008604</name>
</gene>